<evidence type="ECO:0000259" key="6">
    <source>
        <dbReference type="PROSITE" id="PS51115"/>
    </source>
</evidence>
<name>A0ABR9D7I6_9GAMM</name>
<dbReference type="Pfam" id="PF00052">
    <property type="entry name" value="Laminin_B"/>
    <property type="match status" value="1"/>
</dbReference>
<dbReference type="RefSeq" id="WP_192376463.1">
    <property type="nucleotide sequence ID" value="NZ_CAJHIV010000001.1"/>
</dbReference>
<evidence type="ECO:0000313" key="8">
    <source>
        <dbReference type="Proteomes" id="UP000652176"/>
    </source>
</evidence>
<keyword evidence="1 5" id="KW-0732">Signal</keyword>
<evidence type="ECO:0000313" key="7">
    <source>
        <dbReference type="EMBL" id="MBD9358238.1"/>
    </source>
</evidence>
<sequence>MNRIHFPISFAIALLVSQPAQASVSSSFDVDSENWQVVSFADFSQNNYSIVGQYQPSYVSGGGNPGNYLAASDPDSGDFTFSAPAAFLGSQVGATGLSYDLTYRDGDVNWQTTDVMLVGNGQRLLWKRDPNIVPNSSWTHISLNLTPSSEWRLGTTDGVFASQNDFHSVLSDLSGLYIHGEYTNGIMETAGLDNVVLQTVPLPGAFWLFGVGVAGFCSFSRRV</sequence>
<proteinExistence type="predicted"/>
<dbReference type="SMART" id="SM00281">
    <property type="entry name" value="LamB"/>
    <property type="match status" value="1"/>
</dbReference>
<feature type="signal peptide" evidence="5">
    <location>
        <begin position="1"/>
        <end position="22"/>
    </location>
</feature>
<keyword evidence="2" id="KW-0677">Repeat</keyword>
<dbReference type="InterPro" id="IPR000034">
    <property type="entry name" value="Laminin_IV"/>
</dbReference>
<reference evidence="7 8" key="1">
    <citation type="submission" date="2020-09" db="EMBL/GenBank/DDBJ databases">
        <title>Methylomonas albis sp. nov. and Methylomonas fluvii sp. nov.: Two cold-adapted methanotrophs from the River Elbe and an amended description of Methylovulum psychrotolerans strain Eb1.</title>
        <authorList>
            <person name="Bussmann I.K."/>
            <person name="Klings K.-W."/>
            <person name="Warnstedt J."/>
            <person name="Hoppert M."/>
            <person name="Saborowski A."/>
            <person name="Horn F."/>
            <person name="Liebner S."/>
        </authorList>
    </citation>
    <scope>NUCLEOTIDE SEQUENCE [LARGE SCALE GENOMIC DNA]</scope>
    <source>
        <strain evidence="7 8">EbA</strain>
    </source>
</reference>
<keyword evidence="4" id="KW-0325">Glycoprotein</keyword>
<accession>A0ABR9D7I6</accession>
<dbReference type="Proteomes" id="UP000652176">
    <property type="component" value="Unassembled WGS sequence"/>
</dbReference>
<comment type="caution">
    <text evidence="7">The sequence shown here is derived from an EMBL/GenBank/DDBJ whole genome shotgun (WGS) entry which is preliminary data.</text>
</comment>
<dbReference type="PROSITE" id="PS51115">
    <property type="entry name" value="LAMININ_IVA"/>
    <property type="match status" value="1"/>
</dbReference>
<gene>
    <name evidence="7" type="ORF">IE877_20570</name>
</gene>
<evidence type="ECO:0000256" key="5">
    <source>
        <dbReference type="SAM" id="SignalP"/>
    </source>
</evidence>
<feature type="chain" id="PRO_5045441203" description="Laminin IV type A domain-containing protein" evidence="5">
    <location>
        <begin position="23"/>
        <end position="223"/>
    </location>
</feature>
<evidence type="ECO:0000256" key="4">
    <source>
        <dbReference type="ARBA" id="ARBA00023180"/>
    </source>
</evidence>
<feature type="domain" description="Laminin IV type A" evidence="6">
    <location>
        <begin position="30"/>
        <end position="223"/>
    </location>
</feature>
<evidence type="ECO:0000256" key="1">
    <source>
        <dbReference type="ARBA" id="ARBA00022729"/>
    </source>
</evidence>
<keyword evidence="8" id="KW-1185">Reference proteome</keyword>
<dbReference type="EMBL" id="JACXSS010000001">
    <property type="protein sequence ID" value="MBD9358238.1"/>
    <property type="molecule type" value="Genomic_DNA"/>
</dbReference>
<evidence type="ECO:0000256" key="3">
    <source>
        <dbReference type="ARBA" id="ARBA00023157"/>
    </source>
</evidence>
<organism evidence="7 8">
    <name type="scientific">Methylomonas albis</name>
    <dbReference type="NCBI Taxonomy" id="1854563"/>
    <lineage>
        <taxon>Bacteria</taxon>
        <taxon>Pseudomonadati</taxon>
        <taxon>Pseudomonadota</taxon>
        <taxon>Gammaproteobacteria</taxon>
        <taxon>Methylococcales</taxon>
        <taxon>Methylococcaceae</taxon>
        <taxon>Methylomonas</taxon>
    </lineage>
</organism>
<keyword evidence="3" id="KW-1015">Disulfide bond</keyword>
<protein>
    <recommendedName>
        <fullName evidence="6">Laminin IV type A domain-containing protein</fullName>
    </recommendedName>
</protein>
<evidence type="ECO:0000256" key="2">
    <source>
        <dbReference type="ARBA" id="ARBA00022737"/>
    </source>
</evidence>